<dbReference type="Gene3D" id="3.50.70.20">
    <property type="entry name" value="Cytochrome P460"/>
    <property type="match status" value="1"/>
</dbReference>
<accession>A0A9E5MP97</accession>
<dbReference type="EMBL" id="JAAONZ010000022">
    <property type="protein sequence ID" value="NHO67926.1"/>
    <property type="molecule type" value="Genomic_DNA"/>
</dbReference>
<organism evidence="1 2">
    <name type="scientific">Pseudomaricurvus hydrocarbonicus</name>
    <dbReference type="NCBI Taxonomy" id="1470433"/>
    <lineage>
        <taxon>Bacteria</taxon>
        <taxon>Pseudomonadati</taxon>
        <taxon>Pseudomonadota</taxon>
        <taxon>Gammaproteobacteria</taxon>
        <taxon>Cellvibrionales</taxon>
        <taxon>Cellvibrionaceae</taxon>
        <taxon>Pseudomaricurvus</taxon>
    </lineage>
</organism>
<dbReference type="Proteomes" id="UP000787472">
    <property type="component" value="Unassembled WGS sequence"/>
</dbReference>
<comment type="caution">
    <text evidence="1">The sequence shown here is derived from an EMBL/GenBank/DDBJ whole genome shotgun (WGS) entry which is preliminary data.</text>
</comment>
<dbReference type="RefSeq" id="WP_167191444.1">
    <property type="nucleotide sequence ID" value="NZ_JAAONZ010000022.1"/>
</dbReference>
<gene>
    <name evidence="1" type="ORF">G8770_20455</name>
</gene>
<evidence type="ECO:0000313" key="1">
    <source>
        <dbReference type="EMBL" id="NHO67926.1"/>
    </source>
</evidence>
<dbReference type="AlphaFoldDB" id="A0A9E5MP97"/>
<keyword evidence="2" id="KW-1185">Reference proteome</keyword>
<evidence type="ECO:0000313" key="2">
    <source>
        <dbReference type="Proteomes" id="UP000787472"/>
    </source>
</evidence>
<protein>
    <submittedName>
        <fullName evidence="1">Cytochrome P460 family protein</fullName>
    </submittedName>
</protein>
<sequence length="210" mass="23132">MMKVINTRPSFPDSQVNLTLWAKSALLFIITGLCVISANAESTSPQPLKVEASDFRCILDMNPVRGFYVDNLIEGKLEDTLAIARAEQGEYPPGSVVQLVPTEVMVKHPKGFNAATKDWEFFELNVASDGSEIHKRGFVDVVNRFGGNCFACHVKAKPEFDMICETGHGCDPIPLTAAMLQLLQKTDARCGGRYTPTPEEVELLKKLSAR</sequence>
<name>A0A9E5MP97_9GAMM</name>
<proteinExistence type="predicted"/>
<reference evidence="1" key="1">
    <citation type="submission" date="2020-03" db="EMBL/GenBank/DDBJ databases">
        <authorList>
            <person name="Guo F."/>
        </authorList>
    </citation>
    <scope>NUCLEOTIDE SEQUENCE</scope>
    <source>
        <strain evidence="1">JCM 30134</strain>
    </source>
</reference>
<dbReference type="InterPro" id="IPR038142">
    <property type="entry name" value="Cytochrome_P460_sp"/>
</dbReference>